<organism evidence="4 5">
    <name type="scientific">Pasteurella testudinis DSM 23072</name>
    <dbReference type="NCBI Taxonomy" id="1122938"/>
    <lineage>
        <taxon>Bacteria</taxon>
        <taxon>Pseudomonadati</taxon>
        <taxon>Pseudomonadota</taxon>
        <taxon>Gammaproteobacteria</taxon>
        <taxon>Pasteurellales</taxon>
        <taxon>Pasteurellaceae</taxon>
        <taxon>Pasteurella</taxon>
    </lineage>
</organism>
<keyword evidence="5" id="KW-1185">Reference proteome</keyword>
<evidence type="ECO:0000313" key="5">
    <source>
        <dbReference type="Proteomes" id="UP000192408"/>
    </source>
</evidence>
<dbReference type="AlphaFoldDB" id="A0A1W1UDC8"/>
<name>A0A1W1UDC8_9PAST</name>
<evidence type="ECO:0000259" key="3">
    <source>
        <dbReference type="PROSITE" id="PS51372"/>
    </source>
</evidence>
<reference evidence="5" key="1">
    <citation type="submission" date="2017-04" db="EMBL/GenBank/DDBJ databases">
        <authorList>
            <person name="Varghese N."/>
            <person name="Submissions S."/>
        </authorList>
    </citation>
    <scope>NUCLEOTIDE SEQUENCE [LARGE SCALE GENOMIC DNA]</scope>
    <source>
        <strain evidence="5">DSM 23072</strain>
    </source>
</reference>
<feature type="domain" description="PRD" evidence="3">
    <location>
        <begin position="279"/>
        <end position="386"/>
    </location>
</feature>
<dbReference type="InterPro" id="IPR011608">
    <property type="entry name" value="PRD"/>
</dbReference>
<evidence type="ECO:0000256" key="2">
    <source>
        <dbReference type="ARBA" id="ARBA00023163"/>
    </source>
</evidence>
<dbReference type="PROSITE" id="PS51372">
    <property type="entry name" value="PRD_2"/>
    <property type="match status" value="1"/>
</dbReference>
<dbReference type="Pfam" id="PF05043">
    <property type="entry name" value="Mga"/>
    <property type="match status" value="1"/>
</dbReference>
<dbReference type="RefSeq" id="WP_084255600.1">
    <property type="nucleotide sequence ID" value="NZ_FWWV01000001.1"/>
</dbReference>
<protein>
    <submittedName>
        <fullName evidence="4">Transcriptional antiterminator</fullName>
    </submittedName>
</protein>
<proteinExistence type="predicted"/>
<dbReference type="EMBL" id="FWWV01000001">
    <property type="protein sequence ID" value="SMB79060.1"/>
    <property type="molecule type" value="Genomic_DNA"/>
</dbReference>
<dbReference type="InterPro" id="IPR050661">
    <property type="entry name" value="BglG_antiterminators"/>
</dbReference>
<dbReference type="InterPro" id="IPR007737">
    <property type="entry name" value="Mga_HTH"/>
</dbReference>
<keyword evidence="2" id="KW-0804">Transcription</keyword>
<evidence type="ECO:0000313" key="4">
    <source>
        <dbReference type="EMBL" id="SMB79060.1"/>
    </source>
</evidence>
<dbReference type="PANTHER" id="PTHR30185:SF18">
    <property type="entry name" value="TRANSCRIPTIONAL REGULATOR MTLR"/>
    <property type="match status" value="1"/>
</dbReference>
<keyword evidence="1" id="KW-0805">Transcription regulation</keyword>
<gene>
    <name evidence="4" type="ORF">SAMN05660772_00304</name>
</gene>
<dbReference type="STRING" id="1122938.SAMN05660772_00304"/>
<dbReference type="PANTHER" id="PTHR30185">
    <property type="entry name" value="CRYPTIC BETA-GLUCOSIDE BGL OPERON ANTITERMINATOR"/>
    <property type="match status" value="1"/>
</dbReference>
<dbReference type="Proteomes" id="UP000192408">
    <property type="component" value="Unassembled WGS sequence"/>
</dbReference>
<evidence type="ECO:0000256" key="1">
    <source>
        <dbReference type="ARBA" id="ARBA00023015"/>
    </source>
</evidence>
<sequence length="514" mass="60775">MNYFNLALIKFIQENSPVHIETVTEKFQKTLSTIKRAIKEINYYLDEHLQIHIIDAKITTRMGYQNYIDFTNSIHLNRYLSTTTERVKLLTLESILFESVNIELFKQEINISYSTIKNDINILRKTLPDKFEIHVKDNKNLILSGDEITIRMFFCKHIFHALELDFNNTIIPHKANFPLDKHFIMRFLDIINDEIQSAKALFQQIEKTLMLSYNSKKYLIIYLCIALYRIKQQQTIRHHINIPLPIFNSQLDGFSEKLEQDFLNTLLSSLNYQDDKQPCIDHTLYGFITDFIDEITKTIHLYNGDKDRLLLEIYQVIYAAILQSKLNIDFDDKKLEKVADIHSELFFNVKLLIEKISYYYQQSLSKNMIATIVLILKKAEIRSLSINQIKKRIYIVSNASERKIGYFKTLISSIFDIDIINCININELHVLNKNQFDFIVTFTNKISNYLREEGIECIKVNFELQPRDIAHLLEAGFPSIKRKINSDIFVNEIMQIDKNRLADYLRKNYIHFFI</sequence>
<dbReference type="GO" id="GO:0006355">
    <property type="term" value="P:regulation of DNA-templated transcription"/>
    <property type="evidence" value="ECO:0007669"/>
    <property type="project" value="InterPro"/>
</dbReference>
<accession>A0A1W1UDC8</accession>